<dbReference type="AlphaFoldDB" id="A0A328DP37"/>
<dbReference type="InterPro" id="IPR036955">
    <property type="entry name" value="AP2/ERF_dom_sf"/>
</dbReference>
<proteinExistence type="inferred from homology"/>
<organism evidence="12 13">
    <name type="scientific">Cuscuta australis</name>
    <dbReference type="NCBI Taxonomy" id="267555"/>
    <lineage>
        <taxon>Eukaryota</taxon>
        <taxon>Viridiplantae</taxon>
        <taxon>Streptophyta</taxon>
        <taxon>Embryophyta</taxon>
        <taxon>Tracheophyta</taxon>
        <taxon>Spermatophyta</taxon>
        <taxon>Magnoliopsida</taxon>
        <taxon>eudicotyledons</taxon>
        <taxon>Gunneridae</taxon>
        <taxon>Pentapetalae</taxon>
        <taxon>asterids</taxon>
        <taxon>lamiids</taxon>
        <taxon>Solanales</taxon>
        <taxon>Convolvulaceae</taxon>
        <taxon>Cuscuteae</taxon>
        <taxon>Cuscuta</taxon>
        <taxon>Cuscuta subgen. Grammica</taxon>
        <taxon>Cuscuta sect. Cleistogrammica</taxon>
    </lineage>
</organism>
<evidence type="ECO:0000256" key="1">
    <source>
        <dbReference type="ARBA" id="ARBA00004123"/>
    </source>
</evidence>
<keyword evidence="3" id="KW-0611">Plant defense</keyword>
<dbReference type="PROSITE" id="PS51032">
    <property type="entry name" value="AP2_ERF"/>
    <property type="match status" value="1"/>
</dbReference>
<dbReference type="EMBL" id="NQVE01000119">
    <property type="protein sequence ID" value="RAL47020.1"/>
    <property type="molecule type" value="Genomic_DNA"/>
</dbReference>
<reference evidence="12 13" key="1">
    <citation type="submission" date="2018-06" db="EMBL/GenBank/DDBJ databases">
        <title>The Genome of Cuscuta australis (Dodder) Provides Insight into the Evolution of Plant Parasitism.</title>
        <authorList>
            <person name="Liu H."/>
        </authorList>
    </citation>
    <scope>NUCLEOTIDE SEQUENCE [LARGE SCALE GENOMIC DNA]</scope>
    <source>
        <strain evidence="13">cv. Yunnan</strain>
        <tissue evidence="12">Vines</tissue>
    </source>
</reference>
<comment type="similarity">
    <text evidence="9">Belongs to the AP2/ERF transcription factor family. ERF subfamily.</text>
</comment>
<keyword evidence="6" id="KW-0010">Activator</keyword>
<name>A0A328DP37_9ASTE</name>
<evidence type="ECO:0000256" key="8">
    <source>
        <dbReference type="ARBA" id="ARBA00023242"/>
    </source>
</evidence>
<evidence type="ECO:0000256" key="4">
    <source>
        <dbReference type="ARBA" id="ARBA00023015"/>
    </source>
</evidence>
<evidence type="ECO:0000256" key="6">
    <source>
        <dbReference type="ARBA" id="ARBA00023159"/>
    </source>
</evidence>
<keyword evidence="4" id="KW-0805">Transcription regulation</keyword>
<evidence type="ECO:0000259" key="11">
    <source>
        <dbReference type="PROSITE" id="PS51032"/>
    </source>
</evidence>
<accession>A0A328DP37</accession>
<dbReference type="InterPro" id="IPR016177">
    <property type="entry name" value="DNA-bd_dom_sf"/>
</dbReference>
<dbReference type="InterPro" id="IPR001471">
    <property type="entry name" value="AP2/ERF_dom"/>
</dbReference>
<dbReference type="Gene3D" id="3.30.730.10">
    <property type="entry name" value="AP2/ERF domain"/>
    <property type="match status" value="1"/>
</dbReference>
<dbReference type="GO" id="GO:0003700">
    <property type="term" value="F:DNA-binding transcription factor activity"/>
    <property type="evidence" value="ECO:0007669"/>
    <property type="project" value="InterPro"/>
</dbReference>
<dbReference type="PRINTS" id="PR00367">
    <property type="entry name" value="ETHRSPELEMNT"/>
</dbReference>
<keyword evidence="2" id="KW-0936">Ethylene signaling pathway</keyword>
<feature type="domain" description="AP2/ERF" evidence="11">
    <location>
        <begin position="163"/>
        <end position="220"/>
    </location>
</feature>
<feature type="compositionally biased region" description="Basic and acidic residues" evidence="10">
    <location>
        <begin position="331"/>
        <end position="346"/>
    </location>
</feature>
<evidence type="ECO:0000313" key="12">
    <source>
        <dbReference type="EMBL" id="RAL47020.1"/>
    </source>
</evidence>
<dbReference type="GO" id="GO:0000976">
    <property type="term" value="F:transcription cis-regulatory region binding"/>
    <property type="evidence" value="ECO:0007669"/>
    <property type="project" value="UniProtKB-ARBA"/>
</dbReference>
<evidence type="ECO:0000256" key="5">
    <source>
        <dbReference type="ARBA" id="ARBA00023125"/>
    </source>
</evidence>
<feature type="compositionally biased region" description="Pro residues" evidence="10">
    <location>
        <begin position="32"/>
        <end position="44"/>
    </location>
</feature>
<comment type="subcellular location">
    <subcellularLocation>
        <location evidence="1">Nucleus</location>
    </subcellularLocation>
</comment>
<keyword evidence="5" id="KW-0238">DNA-binding</keyword>
<evidence type="ECO:0000256" key="7">
    <source>
        <dbReference type="ARBA" id="ARBA00023163"/>
    </source>
</evidence>
<feature type="region of interest" description="Disordered" evidence="10">
    <location>
        <begin position="28"/>
        <end position="50"/>
    </location>
</feature>
<comment type="caution">
    <text evidence="12">The sequence shown here is derived from an EMBL/GenBank/DDBJ whole genome shotgun (WGS) entry which is preliminary data.</text>
</comment>
<evidence type="ECO:0000256" key="3">
    <source>
        <dbReference type="ARBA" id="ARBA00022821"/>
    </source>
</evidence>
<feature type="region of interest" description="Disordered" evidence="10">
    <location>
        <begin position="252"/>
        <end position="346"/>
    </location>
</feature>
<feature type="compositionally biased region" description="Low complexity" evidence="10">
    <location>
        <begin position="263"/>
        <end position="272"/>
    </location>
</feature>
<sequence>MWRNSCSAVGEPFSGGELMEALEPFLIKTASPLPPPPPPPPPPASSLFHSEISPFYPPPPYSLSSPSISYHPVRSSDGVCSTSGADLLPQRISGFGFEQPRGIGLNQLTAAQIQQIQAQVNRQQQQMSDFGPFRAQWSKQPAHNLSFLGPKAVPMKPQPATKLYRGVRQRHWGKWVAEIRLPKNRARLWLGTFDTAEEAAMAYDEAAFQLRGDSARLNFPHLRKNGAGLGEFRPLHSAVDAKLQAICKNMAEGQGVDPKNSKRSSPSSSSSSKRQRKVKEEAAAGDEEEEDGKAADEGGYYSYGSGGSSPVSDLTFPEFTGEESTTWDMSSDLHKYPSHEIDWASL</sequence>
<dbReference type="GO" id="GO:0006952">
    <property type="term" value="P:defense response"/>
    <property type="evidence" value="ECO:0007669"/>
    <property type="project" value="UniProtKB-KW"/>
</dbReference>
<dbReference type="PANTHER" id="PTHR31657:SF73">
    <property type="entry name" value="OS02G0752800 PROTEIN"/>
    <property type="match status" value="1"/>
</dbReference>
<dbReference type="CDD" id="cd00018">
    <property type="entry name" value="AP2"/>
    <property type="match status" value="1"/>
</dbReference>
<evidence type="ECO:0000256" key="9">
    <source>
        <dbReference type="ARBA" id="ARBA00024343"/>
    </source>
</evidence>
<dbReference type="SMART" id="SM00380">
    <property type="entry name" value="AP2"/>
    <property type="match status" value="1"/>
</dbReference>
<dbReference type="Pfam" id="PF00847">
    <property type="entry name" value="AP2"/>
    <property type="match status" value="1"/>
</dbReference>
<evidence type="ECO:0000256" key="2">
    <source>
        <dbReference type="ARBA" id="ARBA00022745"/>
    </source>
</evidence>
<dbReference type="Proteomes" id="UP000249390">
    <property type="component" value="Unassembled WGS sequence"/>
</dbReference>
<protein>
    <recommendedName>
        <fullName evidence="11">AP2/ERF domain-containing protein</fullName>
    </recommendedName>
</protein>
<gene>
    <name evidence="12" type="ORF">DM860_017061</name>
</gene>
<keyword evidence="13" id="KW-1185">Reference proteome</keyword>
<evidence type="ECO:0000313" key="13">
    <source>
        <dbReference type="Proteomes" id="UP000249390"/>
    </source>
</evidence>
<evidence type="ECO:0000256" key="10">
    <source>
        <dbReference type="SAM" id="MobiDB-lite"/>
    </source>
</evidence>
<dbReference type="SUPFAM" id="SSF54171">
    <property type="entry name" value="DNA-binding domain"/>
    <property type="match status" value="1"/>
</dbReference>
<dbReference type="InterPro" id="IPR051758">
    <property type="entry name" value="ERF/AP2-like"/>
</dbReference>
<keyword evidence="8" id="KW-0539">Nucleus</keyword>
<dbReference type="PANTHER" id="PTHR31657">
    <property type="entry name" value="ETHYLENE-RESPONSIVE TRANSCRIPTION FACTOR ERF061"/>
    <property type="match status" value="1"/>
</dbReference>
<dbReference type="GO" id="GO:0009873">
    <property type="term" value="P:ethylene-activated signaling pathway"/>
    <property type="evidence" value="ECO:0007669"/>
    <property type="project" value="UniProtKB-KW"/>
</dbReference>
<keyword evidence="7" id="KW-0804">Transcription</keyword>
<dbReference type="FunFam" id="3.30.730.10:FF:000001">
    <property type="entry name" value="Ethylene-responsive transcription factor 2"/>
    <property type="match status" value="1"/>
</dbReference>
<dbReference type="GO" id="GO:0005634">
    <property type="term" value="C:nucleus"/>
    <property type="evidence" value="ECO:0007669"/>
    <property type="project" value="UniProtKB-SubCell"/>
</dbReference>